<sequence length="170" mass="19351">MNEKELILKALAAISVKYVKKEIEVVEAVIEMVSEIVDTRSLEHRELLSIYMYAFGCLEIYRTVALNGGFITSSLSGVDTNSSSASISRIIFTEAYSSIFISNFEDKNKFESEINMVCADLYKTALSHYLSNHNTEFLFNYLRLQLLISEEGAEAIERYMRLLNELASCR</sequence>
<evidence type="ECO:0000313" key="3">
    <source>
        <dbReference type="Proteomes" id="UP000217979"/>
    </source>
</evidence>
<reference evidence="1 3" key="1">
    <citation type="submission" date="2017-09" db="EMBL/GenBank/DDBJ databases">
        <title>FDA dAtabase for Regulatory Grade micrObial Sequences (FDA-ARGOS): Supporting development and validation of Infectious Disease Dx tests.</title>
        <authorList>
            <person name="Minogue T."/>
            <person name="Wolcott M."/>
            <person name="Wasieloski L."/>
            <person name="Aguilar W."/>
            <person name="Moore D."/>
            <person name="Tallon L."/>
            <person name="Sadzewicz L."/>
            <person name="Ott S."/>
            <person name="Zhao X."/>
            <person name="Nagaraj S."/>
            <person name="Vavikolanu K."/>
            <person name="Aluvathingal J."/>
            <person name="Nadendla S."/>
            <person name="Sichtig H."/>
        </authorList>
    </citation>
    <scope>NUCLEOTIDE SEQUENCE [LARGE SCALE GENOMIC DNA]</scope>
    <source>
        <strain evidence="1 3">FDAARGOS_392</strain>
    </source>
</reference>
<accession>A0A291DTA9</accession>
<dbReference type="EMBL" id="UAVU01000003">
    <property type="protein sequence ID" value="SQA99332.1"/>
    <property type="molecule type" value="Genomic_DNA"/>
</dbReference>
<name>A0A291DTA9_9ENTR</name>
<dbReference type="Proteomes" id="UP000217979">
    <property type="component" value="Chromosome"/>
</dbReference>
<dbReference type="EMBL" id="CP023525">
    <property type="protein sequence ID" value="ATF90963.1"/>
    <property type="molecule type" value="Genomic_DNA"/>
</dbReference>
<organism evidence="1 3">
    <name type="scientific">Cedecea neteri</name>
    <dbReference type="NCBI Taxonomy" id="158822"/>
    <lineage>
        <taxon>Bacteria</taxon>
        <taxon>Pseudomonadati</taxon>
        <taxon>Pseudomonadota</taxon>
        <taxon>Gammaproteobacteria</taxon>
        <taxon>Enterobacterales</taxon>
        <taxon>Enterobacteriaceae</taxon>
        <taxon>Cedecea</taxon>
    </lineage>
</organism>
<evidence type="ECO:0000313" key="4">
    <source>
        <dbReference type="Proteomes" id="UP000251197"/>
    </source>
</evidence>
<gene>
    <name evidence="1" type="ORF">CO704_02110</name>
    <name evidence="2" type="ORF">NCTC12120_03250</name>
</gene>
<dbReference type="AlphaFoldDB" id="A0A291DTA9"/>
<dbReference type="Proteomes" id="UP000251197">
    <property type="component" value="Unassembled WGS sequence"/>
</dbReference>
<protein>
    <submittedName>
        <fullName evidence="1">Uncharacterized protein</fullName>
    </submittedName>
</protein>
<reference evidence="2 4" key="2">
    <citation type="submission" date="2018-06" db="EMBL/GenBank/DDBJ databases">
        <authorList>
            <consortium name="Pathogen Informatics"/>
            <person name="Doyle S."/>
        </authorList>
    </citation>
    <scope>NUCLEOTIDE SEQUENCE [LARGE SCALE GENOMIC DNA]</scope>
    <source>
        <strain evidence="2 4">NCTC12120</strain>
    </source>
</reference>
<evidence type="ECO:0000313" key="2">
    <source>
        <dbReference type="EMBL" id="SQA99332.1"/>
    </source>
</evidence>
<proteinExistence type="predicted"/>
<evidence type="ECO:0000313" key="1">
    <source>
        <dbReference type="EMBL" id="ATF90963.1"/>
    </source>
</evidence>
<dbReference type="RefSeq" id="WP_096753946.1">
    <property type="nucleotide sequence ID" value="NZ_CP023525.1"/>
</dbReference>